<accession>A0A6A5S9B2</accession>
<dbReference type="OrthoDB" id="3943081at2759"/>
<organism evidence="2 3">
    <name type="scientific">Clathrospora elynae</name>
    <dbReference type="NCBI Taxonomy" id="706981"/>
    <lineage>
        <taxon>Eukaryota</taxon>
        <taxon>Fungi</taxon>
        <taxon>Dikarya</taxon>
        <taxon>Ascomycota</taxon>
        <taxon>Pezizomycotina</taxon>
        <taxon>Dothideomycetes</taxon>
        <taxon>Pleosporomycetidae</taxon>
        <taxon>Pleosporales</taxon>
        <taxon>Diademaceae</taxon>
        <taxon>Clathrospora</taxon>
    </lineage>
</organism>
<dbReference type="InterPro" id="IPR057670">
    <property type="entry name" value="SH3_retrovirus"/>
</dbReference>
<gene>
    <name evidence="2" type="ORF">EJ02DRAFT_427556</name>
</gene>
<feature type="domain" description="Retroviral polymerase SH3-like" evidence="1">
    <location>
        <begin position="27"/>
        <end position="79"/>
    </location>
</feature>
<protein>
    <recommendedName>
        <fullName evidence="1">Retroviral polymerase SH3-like domain-containing protein</fullName>
    </recommendedName>
</protein>
<dbReference type="EMBL" id="ML976192">
    <property type="protein sequence ID" value="KAF1936369.1"/>
    <property type="molecule type" value="Genomic_DNA"/>
</dbReference>
<evidence type="ECO:0000313" key="2">
    <source>
        <dbReference type="EMBL" id="KAF1936369.1"/>
    </source>
</evidence>
<evidence type="ECO:0000313" key="3">
    <source>
        <dbReference type="Proteomes" id="UP000800038"/>
    </source>
</evidence>
<proteinExistence type="predicted"/>
<name>A0A6A5S9B2_9PLEO</name>
<dbReference type="Proteomes" id="UP000800038">
    <property type="component" value="Unassembled WGS sequence"/>
</dbReference>
<dbReference type="Pfam" id="PF25597">
    <property type="entry name" value="SH3_retrovirus"/>
    <property type="match status" value="1"/>
</dbReference>
<reference evidence="2" key="1">
    <citation type="journal article" date="2020" name="Stud. Mycol.">
        <title>101 Dothideomycetes genomes: a test case for predicting lifestyles and emergence of pathogens.</title>
        <authorList>
            <person name="Haridas S."/>
            <person name="Albert R."/>
            <person name="Binder M."/>
            <person name="Bloem J."/>
            <person name="Labutti K."/>
            <person name="Salamov A."/>
            <person name="Andreopoulos B."/>
            <person name="Baker S."/>
            <person name="Barry K."/>
            <person name="Bills G."/>
            <person name="Bluhm B."/>
            <person name="Cannon C."/>
            <person name="Castanera R."/>
            <person name="Culley D."/>
            <person name="Daum C."/>
            <person name="Ezra D."/>
            <person name="Gonzalez J."/>
            <person name="Henrissat B."/>
            <person name="Kuo A."/>
            <person name="Liang C."/>
            <person name="Lipzen A."/>
            <person name="Lutzoni F."/>
            <person name="Magnuson J."/>
            <person name="Mondo S."/>
            <person name="Nolan M."/>
            <person name="Ohm R."/>
            <person name="Pangilinan J."/>
            <person name="Park H.-J."/>
            <person name="Ramirez L."/>
            <person name="Alfaro M."/>
            <person name="Sun H."/>
            <person name="Tritt A."/>
            <person name="Yoshinaga Y."/>
            <person name="Zwiers L.-H."/>
            <person name="Turgeon B."/>
            <person name="Goodwin S."/>
            <person name="Spatafora J."/>
            <person name="Crous P."/>
            <person name="Grigoriev I."/>
        </authorList>
    </citation>
    <scope>NUCLEOTIDE SEQUENCE</scope>
    <source>
        <strain evidence="2">CBS 161.51</strain>
    </source>
</reference>
<keyword evidence="3" id="KW-1185">Reference proteome</keyword>
<dbReference type="AlphaFoldDB" id="A0A6A5S9B2"/>
<sequence length="116" mass="12832">MKSWNQDIGYANPIPNIAKAQAFGYPGYVFIPPAKRVKGDKFASCTQRGHLVGMKGEGIYEMWIPEMDKIITTASVKFNMYGKQGETTPLPPTDDTEQGLEAEDALRHYAPIAPIV</sequence>
<evidence type="ECO:0000259" key="1">
    <source>
        <dbReference type="Pfam" id="PF25597"/>
    </source>
</evidence>